<protein>
    <submittedName>
        <fullName evidence="1">Uncharacterized protein</fullName>
    </submittedName>
</protein>
<name>D8RU72_SELML</name>
<dbReference type="EMBL" id="GL377590">
    <property type="protein sequence ID" value="EFJ24357.1"/>
    <property type="molecule type" value="Genomic_DNA"/>
</dbReference>
<gene>
    <name evidence="1" type="ORF">SELMODRAFT_414977</name>
</gene>
<dbReference type="Gramene" id="EFJ24357">
    <property type="protein sequence ID" value="EFJ24357"/>
    <property type="gene ID" value="SELMODRAFT_414977"/>
</dbReference>
<keyword evidence="2" id="KW-1185">Reference proteome</keyword>
<evidence type="ECO:0000313" key="2">
    <source>
        <dbReference type="Proteomes" id="UP000001514"/>
    </source>
</evidence>
<reference evidence="1 2" key="1">
    <citation type="journal article" date="2011" name="Science">
        <title>The Selaginella genome identifies genetic changes associated with the evolution of vascular plants.</title>
        <authorList>
            <person name="Banks J.A."/>
            <person name="Nishiyama T."/>
            <person name="Hasebe M."/>
            <person name="Bowman J.L."/>
            <person name="Gribskov M."/>
            <person name="dePamphilis C."/>
            <person name="Albert V.A."/>
            <person name="Aono N."/>
            <person name="Aoyama T."/>
            <person name="Ambrose B.A."/>
            <person name="Ashton N.W."/>
            <person name="Axtell M.J."/>
            <person name="Barker E."/>
            <person name="Barker M.S."/>
            <person name="Bennetzen J.L."/>
            <person name="Bonawitz N.D."/>
            <person name="Chapple C."/>
            <person name="Cheng C."/>
            <person name="Correa L.G."/>
            <person name="Dacre M."/>
            <person name="DeBarry J."/>
            <person name="Dreyer I."/>
            <person name="Elias M."/>
            <person name="Engstrom E.M."/>
            <person name="Estelle M."/>
            <person name="Feng L."/>
            <person name="Finet C."/>
            <person name="Floyd S.K."/>
            <person name="Frommer W.B."/>
            <person name="Fujita T."/>
            <person name="Gramzow L."/>
            <person name="Gutensohn M."/>
            <person name="Harholt J."/>
            <person name="Hattori M."/>
            <person name="Heyl A."/>
            <person name="Hirai T."/>
            <person name="Hiwatashi Y."/>
            <person name="Ishikawa M."/>
            <person name="Iwata M."/>
            <person name="Karol K.G."/>
            <person name="Koehler B."/>
            <person name="Kolukisaoglu U."/>
            <person name="Kubo M."/>
            <person name="Kurata T."/>
            <person name="Lalonde S."/>
            <person name="Li K."/>
            <person name="Li Y."/>
            <person name="Litt A."/>
            <person name="Lyons E."/>
            <person name="Manning G."/>
            <person name="Maruyama T."/>
            <person name="Michael T.P."/>
            <person name="Mikami K."/>
            <person name="Miyazaki S."/>
            <person name="Morinaga S."/>
            <person name="Murata T."/>
            <person name="Mueller-Roeber B."/>
            <person name="Nelson D.R."/>
            <person name="Obara M."/>
            <person name="Oguri Y."/>
            <person name="Olmstead R.G."/>
            <person name="Onodera N."/>
            <person name="Petersen B.L."/>
            <person name="Pils B."/>
            <person name="Prigge M."/>
            <person name="Rensing S.A."/>
            <person name="Riano-Pachon D.M."/>
            <person name="Roberts A.W."/>
            <person name="Sato Y."/>
            <person name="Scheller H.V."/>
            <person name="Schulz B."/>
            <person name="Schulz C."/>
            <person name="Shakirov E.V."/>
            <person name="Shibagaki N."/>
            <person name="Shinohara N."/>
            <person name="Shippen D.E."/>
            <person name="Soerensen I."/>
            <person name="Sotooka R."/>
            <person name="Sugimoto N."/>
            <person name="Sugita M."/>
            <person name="Sumikawa N."/>
            <person name="Tanurdzic M."/>
            <person name="Theissen G."/>
            <person name="Ulvskov P."/>
            <person name="Wakazuki S."/>
            <person name="Weng J.K."/>
            <person name="Willats W.W."/>
            <person name="Wipf D."/>
            <person name="Wolf P.G."/>
            <person name="Yang L."/>
            <person name="Zimmer A.D."/>
            <person name="Zhu Q."/>
            <person name="Mitros T."/>
            <person name="Hellsten U."/>
            <person name="Loque D."/>
            <person name="Otillar R."/>
            <person name="Salamov A."/>
            <person name="Schmutz J."/>
            <person name="Shapiro H."/>
            <person name="Lindquist E."/>
            <person name="Lucas S."/>
            <person name="Rokhsar D."/>
            <person name="Grigoriev I.V."/>
        </authorList>
    </citation>
    <scope>NUCLEOTIDE SEQUENCE [LARGE SCALE GENOMIC DNA]</scope>
</reference>
<evidence type="ECO:0000313" key="1">
    <source>
        <dbReference type="EMBL" id="EFJ24357.1"/>
    </source>
</evidence>
<proteinExistence type="predicted"/>
<dbReference type="KEGG" id="smo:SELMODRAFT_414977"/>
<sequence length="167" mass="18795">MKNQVKLVAQSALIAMATFIRIWGQVLSPFQLFVTSAHNKELEALVKLMPRPSKWSVSAIVLTQQYARWRWYRTGVAQNPVSPTTANNCTNHKRDVKYGPQSSELIWKEVMAPLVVPIGDEVINYKIEDVVEEVKTITSGNMAYDAIGGALSKELFDTQELTTKIKQ</sequence>
<dbReference type="HOGENOM" id="CLU_1597285_0_0_1"/>
<dbReference type="AlphaFoldDB" id="D8RU72"/>
<dbReference type="InParanoid" id="D8RU72"/>
<accession>D8RU72</accession>
<organism evidence="2">
    <name type="scientific">Selaginella moellendorffii</name>
    <name type="common">Spikemoss</name>
    <dbReference type="NCBI Taxonomy" id="88036"/>
    <lineage>
        <taxon>Eukaryota</taxon>
        <taxon>Viridiplantae</taxon>
        <taxon>Streptophyta</taxon>
        <taxon>Embryophyta</taxon>
        <taxon>Tracheophyta</taxon>
        <taxon>Lycopodiopsida</taxon>
        <taxon>Selaginellales</taxon>
        <taxon>Selaginellaceae</taxon>
        <taxon>Selaginella</taxon>
    </lineage>
</organism>
<dbReference type="Proteomes" id="UP000001514">
    <property type="component" value="Unassembled WGS sequence"/>
</dbReference>